<organism evidence="1 2">
    <name type="scientific">Vermiconidia calcicola</name>
    <dbReference type="NCBI Taxonomy" id="1690605"/>
    <lineage>
        <taxon>Eukaryota</taxon>
        <taxon>Fungi</taxon>
        <taxon>Dikarya</taxon>
        <taxon>Ascomycota</taxon>
        <taxon>Pezizomycotina</taxon>
        <taxon>Dothideomycetes</taxon>
        <taxon>Dothideomycetidae</taxon>
        <taxon>Mycosphaerellales</taxon>
        <taxon>Extremaceae</taxon>
        <taxon>Vermiconidia</taxon>
    </lineage>
</organism>
<proteinExistence type="predicted"/>
<sequence>MADEKHFRFLDISAELRNAIYEKTFEDTIVYLEWHRSAPPSILMANKQIYNEAVMLFYRHATFTFYSTTALIRWYTRIPPKFGSTVSCIQHWPRITTSAKELKGAIDMINRIHSLITKGNRALKPGVLQFKVHAGSGKTLWTSDPKKHLDTSKARLQALRTSGVLFRSKGQTWWAALKGFKDGLTQVGVIPPFQRDSKSLVIRCFRGHDGLGVSYTQNTIPKSPLIQHSHDNTIKQHTHLLDLPQKLCDSICELVSQTYPITLPNQDHQLRSEHCHPPSILLVSEEVYDDEILLFYQSTTFYLASLSSSLYWYIKRAYIIQDSIANMRFDAVQAGCDPLAYRNIFRKCAVDRDAHVTPGVLEVSVRSRLGQVIWTGHPEDLLGA</sequence>
<evidence type="ECO:0000313" key="1">
    <source>
        <dbReference type="EMBL" id="KAK3721092.1"/>
    </source>
</evidence>
<name>A0ACC3NRY0_9PEZI</name>
<reference evidence="1" key="1">
    <citation type="submission" date="2023-07" db="EMBL/GenBank/DDBJ databases">
        <title>Black Yeasts Isolated from many extreme environments.</title>
        <authorList>
            <person name="Coleine C."/>
            <person name="Stajich J.E."/>
            <person name="Selbmann L."/>
        </authorList>
    </citation>
    <scope>NUCLEOTIDE SEQUENCE</scope>
    <source>
        <strain evidence="1">CCFEE 5714</strain>
    </source>
</reference>
<comment type="caution">
    <text evidence="1">The sequence shown here is derived from an EMBL/GenBank/DDBJ whole genome shotgun (WGS) entry which is preliminary data.</text>
</comment>
<evidence type="ECO:0000313" key="2">
    <source>
        <dbReference type="Proteomes" id="UP001281147"/>
    </source>
</evidence>
<dbReference type="Proteomes" id="UP001281147">
    <property type="component" value="Unassembled WGS sequence"/>
</dbReference>
<protein>
    <submittedName>
        <fullName evidence="1">Uncharacterized protein</fullName>
    </submittedName>
</protein>
<dbReference type="EMBL" id="JAUTXU010000019">
    <property type="protein sequence ID" value="KAK3721092.1"/>
    <property type="molecule type" value="Genomic_DNA"/>
</dbReference>
<gene>
    <name evidence="1" type="ORF">LTR37_003382</name>
</gene>
<accession>A0ACC3NRY0</accession>
<keyword evidence="2" id="KW-1185">Reference proteome</keyword>